<evidence type="ECO:0000256" key="2">
    <source>
        <dbReference type="SAM" id="Phobius"/>
    </source>
</evidence>
<keyword evidence="2" id="KW-0472">Membrane</keyword>
<feature type="transmembrane region" description="Helical" evidence="2">
    <location>
        <begin position="54"/>
        <end position="72"/>
    </location>
</feature>
<gene>
    <name evidence="3" type="ORF">Fcan01_14753</name>
</gene>
<feature type="region of interest" description="Disordered" evidence="1">
    <location>
        <begin position="219"/>
        <end position="244"/>
    </location>
</feature>
<evidence type="ECO:0000256" key="1">
    <source>
        <dbReference type="SAM" id="MobiDB-lite"/>
    </source>
</evidence>
<protein>
    <submittedName>
        <fullName evidence="3">Uncharacterized protein</fullName>
    </submittedName>
</protein>
<reference evidence="3 4" key="1">
    <citation type="submission" date="2015-12" db="EMBL/GenBank/DDBJ databases">
        <title>The genome of Folsomia candida.</title>
        <authorList>
            <person name="Faddeeva A."/>
            <person name="Derks M.F."/>
            <person name="Anvar Y."/>
            <person name="Smit S."/>
            <person name="Van Straalen N."/>
            <person name="Roelofs D."/>
        </authorList>
    </citation>
    <scope>NUCLEOTIDE SEQUENCE [LARGE SCALE GENOMIC DNA]</scope>
    <source>
        <strain evidence="3 4">VU population</strain>
        <tissue evidence="3">Whole body</tissue>
    </source>
</reference>
<feature type="transmembrane region" description="Helical" evidence="2">
    <location>
        <begin position="113"/>
        <end position="136"/>
    </location>
</feature>
<evidence type="ECO:0000313" key="4">
    <source>
        <dbReference type="Proteomes" id="UP000198287"/>
    </source>
</evidence>
<evidence type="ECO:0000313" key="3">
    <source>
        <dbReference type="EMBL" id="OXA50138.1"/>
    </source>
</evidence>
<feature type="transmembrane region" description="Helical" evidence="2">
    <location>
        <begin position="148"/>
        <end position="169"/>
    </location>
</feature>
<feature type="compositionally biased region" description="Polar residues" evidence="1">
    <location>
        <begin position="219"/>
        <end position="233"/>
    </location>
</feature>
<proteinExistence type="predicted"/>
<organism evidence="3 4">
    <name type="scientific">Folsomia candida</name>
    <name type="common">Springtail</name>
    <dbReference type="NCBI Taxonomy" id="158441"/>
    <lineage>
        <taxon>Eukaryota</taxon>
        <taxon>Metazoa</taxon>
        <taxon>Ecdysozoa</taxon>
        <taxon>Arthropoda</taxon>
        <taxon>Hexapoda</taxon>
        <taxon>Collembola</taxon>
        <taxon>Entomobryomorpha</taxon>
        <taxon>Isotomoidea</taxon>
        <taxon>Isotomidae</taxon>
        <taxon>Proisotominae</taxon>
        <taxon>Folsomia</taxon>
    </lineage>
</organism>
<sequence length="365" mass="41002">MEIVAKIRNMQTFKRTRIRPQEQNCPPSPITTNTNDACSHANCSSYNMGFPLRICVRVCSIIGMASSLLYVISGTSLITHISQTETIGFSTFSAPQPSIATTRHIYYKRNVGFFIGIAVVLVILNVIQFLSDFLLLVSTFRTKKYNSLWVYMVLDITLWIMTLICFITIFSGGGLFLLLVFLLGTAVRAYITFILHEYMIEESKLQDESRHDIEKCTPTFTSPNGNQLHHQQPSPIPEESTAVEPFSEIEGDEYVKEEEESHLGSDVETERQGIELEGGGGEYSNNLNISDTSEHGKESLSDEIPTDMVLGKRKEEEYSMRDDASSRAKSNTEEEEEDSYKKRGDEIDVAVRTFPLDTVRVNGGG</sequence>
<keyword evidence="4" id="KW-1185">Reference proteome</keyword>
<dbReference type="EMBL" id="LNIX01000009">
    <property type="protein sequence ID" value="OXA50138.1"/>
    <property type="molecule type" value="Genomic_DNA"/>
</dbReference>
<accession>A0A226DYN8</accession>
<keyword evidence="2" id="KW-1133">Transmembrane helix</keyword>
<keyword evidence="2" id="KW-0812">Transmembrane</keyword>
<name>A0A226DYN8_FOLCA</name>
<dbReference type="OrthoDB" id="10642836at2759"/>
<feature type="region of interest" description="Disordered" evidence="1">
    <location>
        <begin position="276"/>
        <end position="345"/>
    </location>
</feature>
<dbReference type="AlphaFoldDB" id="A0A226DYN8"/>
<feature type="transmembrane region" description="Helical" evidence="2">
    <location>
        <begin position="175"/>
        <end position="195"/>
    </location>
</feature>
<feature type="compositionally biased region" description="Basic and acidic residues" evidence="1">
    <location>
        <begin position="310"/>
        <end position="332"/>
    </location>
</feature>
<dbReference type="Proteomes" id="UP000198287">
    <property type="component" value="Unassembled WGS sequence"/>
</dbReference>
<comment type="caution">
    <text evidence="3">The sequence shown here is derived from an EMBL/GenBank/DDBJ whole genome shotgun (WGS) entry which is preliminary data.</text>
</comment>